<feature type="compositionally biased region" description="Basic and acidic residues" evidence="1">
    <location>
        <begin position="220"/>
        <end position="229"/>
    </location>
</feature>
<evidence type="ECO:0000313" key="4">
    <source>
        <dbReference type="Proteomes" id="UP001271890"/>
    </source>
</evidence>
<name>A0ABU4S4J3_9GAMM</name>
<gene>
    <name evidence="3" type="ORF">FE392_02155</name>
</gene>
<feature type="transmembrane region" description="Helical" evidence="2">
    <location>
        <begin position="150"/>
        <end position="171"/>
    </location>
</feature>
<evidence type="ECO:0000313" key="3">
    <source>
        <dbReference type="EMBL" id="MDX7986141.1"/>
    </source>
</evidence>
<feature type="transmembrane region" description="Helical" evidence="2">
    <location>
        <begin position="55"/>
        <end position="77"/>
    </location>
</feature>
<dbReference type="RefSeq" id="WP_319928586.1">
    <property type="nucleotide sequence ID" value="NZ_VCDN01000011.1"/>
</dbReference>
<comment type="caution">
    <text evidence="3">The sequence shown here is derived from an EMBL/GenBank/DDBJ whole genome shotgun (WGS) entry which is preliminary data.</text>
</comment>
<keyword evidence="2" id="KW-0812">Transmembrane</keyword>
<accession>A0ABU4S4J3</accession>
<feature type="transmembrane region" description="Helical" evidence="2">
    <location>
        <begin position="125"/>
        <end position="144"/>
    </location>
</feature>
<organism evidence="3 4">
    <name type="scientific">Xenorhabdus santafensis</name>
    <dbReference type="NCBI Taxonomy" id="2582833"/>
    <lineage>
        <taxon>Bacteria</taxon>
        <taxon>Pseudomonadati</taxon>
        <taxon>Pseudomonadota</taxon>
        <taxon>Gammaproteobacteria</taxon>
        <taxon>Enterobacterales</taxon>
        <taxon>Morganellaceae</taxon>
        <taxon>Xenorhabdus</taxon>
    </lineage>
</organism>
<proteinExistence type="predicted"/>
<keyword evidence="4" id="KW-1185">Reference proteome</keyword>
<evidence type="ECO:0000256" key="1">
    <source>
        <dbReference type="SAM" id="MobiDB-lite"/>
    </source>
</evidence>
<sequence>MNIKDFLLNTGFKKLLDRTYDLEVKIKNSDPELEHITLDELSYKKYVNYPGRIKIVFLIFFITIVYMAFFSGIALSIPNLLVSQPSHEIKTIAFFLSLIISGVISFFHLWFTLGGYYYGPVIQKHVNSVVFFSSLAIAIFSGVFSSDFIYFFFIALCCLFIKLILNGAYYSGFIWSRMCIRVNDVLFKKELNKLNGLNKKQLREYSRNSQLEKRKKIRDKKREGKVTGK</sequence>
<dbReference type="Proteomes" id="UP001271890">
    <property type="component" value="Unassembled WGS sequence"/>
</dbReference>
<protein>
    <submittedName>
        <fullName evidence="3">Uncharacterized protein</fullName>
    </submittedName>
</protein>
<dbReference type="EMBL" id="VCDN01000011">
    <property type="protein sequence ID" value="MDX7986141.1"/>
    <property type="molecule type" value="Genomic_DNA"/>
</dbReference>
<keyword evidence="2" id="KW-1133">Transmembrane helix</keyword>
<feature type="region of interest" description="Disordered" evidence="1">
    <location>
        <begin position="207"/>
        <end position="229"/>
    </location>
</feature>
<feature type="transmembrane region" description="Helical" evidence="2">
    <location>
        <begin position="92"/>
        <end position="113"/>
    </location>
</feature>
<reference evidence="4" key="1">
    <citation type="journal article" date="2024" name="Toxins">
        <title>Genome Sequence Analysis of Native Xenorhabdus Strains Isolated from Entomopathogenic Nematodes in Argentina.</title>
        <authorList>
            <person name="Palma L."/>
            <person name="Frizzo L."/>
            <person name="Kaiser S."/>
            <person name="Berry C."/>
            <person name="Caballero P."/>
            <person name="Bode H.B."/>
            <person name="Del Valle E.E."/>
        </authorList>
    </citation>
    <scope>NUCLEOTIDE SEQUENCE [LARGE SCALE GENOMIC DNA]</scope>
    <source>
        <strain evidence="4">12</strain>
    </source>
</reference>
<keyword evidence="2" id="KW-0472">Membrane</keyword>
<evidence type="ECO:0000256" key="2">
    <source>
        <dbReference type="SAM" id="Phobius"/>
    </source>
</evidence>